<reference evidence="4 5" key="1">
    <citation type="submission" date="2020-07" db="EMBL/GenBank/DDBJ databases">
        <title>Sequencing the genomes of 1000 actinobacteria strains.</title>
        <authorList>
            <person name="Klenk H.-P."/>
        </authorList>
    </citation>
    <scope>NUCLEOTIDE SEQUENCE [LARGE SCALE GENOMIC DNA]</scope>
    <source>
        <strain evidence="4 5">DSM 19082</strain>
    </source>
</reference>
<evidence type="ECO:0000256" key="2">
    <source>
        <dbReference type="SAM" id="MobiDB-lite"/>
    </source>
</evidence>
<dbReference type="PROSITE" id="PS50937">
    <property type="entry name" value="HTH_MERR_2"/>
    <property type="match status" value="1"/>
</dbReference>
<keyword evidence="1" id="KW-0238">DNA-binding</keyword>
<dbReference type="GO" id="GO:0003700">
    <property type="term" value="F:DNA-binding transcription factor activity"/>
    <property type="evidence" value="ECO:0007669"/>
    <property type="project" value="InterPro"/>
</dbReference>
<dbReference type="GO" id="GO:0003677">
    <property type="term" value="F:DNA binding"/>
    <property type="evidence" value="ECO:0007669"/>
    <property type="project" value="UniProtKB-KW"/>
</dbReference>
<name>A0A852RQT0_9ACTN</name>
<dbReference type="SMART" id="SM00422">
    <property type="entry name" value="HTH_MERR"/>
    <property type="match status" value="1"/>
</dbReference>
<feature type="region of interest" description="Disordered" evidence="2">
    <location>
        <begin position="1"/>
        <end position="25"/>
    </location>
</feature>
<dbReference type="InterPro" id="IPR009061">
    <property type="entry name" value="DNA-bd_dom_put_sf"/>
</dbReference>
<dbReference type="EMBL" id="JACCBF010000001">
    <property type="protein sequence ID" value="NYD31606.1"/>
    <property type="molecule type" value="Genomic_DNA"/>
</dbReference>
<dbReference type="Pfam" id="PF10069">
    <property type="entry name" value="DICT"/>
    <property type="match status" value="1"/>
</dbReference>
<evidence type="ECO:0000259" key="3">
    <source>
        <dbReference type="PROSITE" id="PS50937"/>
    </source>
</evidence>
<dbReference type="PRINTS" id="PR00040">
    <property type="entry name" value="HTHMERR"/>
</dbReference>
<dbReference type="PANTHER" id="PTHR30204:SF97">
    <property type="entry name" value="MERR FAMILY REGULATORY PROTEIN"/>
    <property type="match status" value="1"/>
</dbReference>
<evidence type="ECO:0000313" key="5">
    <source>
        <dbReference type="Proteomes" id="UP000582231"/>
    </source>
</evidence>
<proteinExistence type="predicted"/>
<keyword evidence="5" id="KW-1185">Reference proteome</keyword>
<dbReference type="PANTHER" id="PTHR30204">
    <property type="entry name" value="REDOX-CYCLING DRUG-SENSING TRANSCRIPTIONAL ACTIVATOR SOXR"/>
    <property type="match status" value="1"/>
</dbReference>
<dbReference type="Gene3D" id="1.10.1660.10">
    <property type="match status" value="1"/>
</dbReference>
<dbReference type="Pfam" id="PF13411">
    <property type="entry name" value="MerR_1"/>
    <property type="match status" value="1"/>
</dbReference>
<dbReference type="InterPro" id="IPR000551">
    <property type="entry name" value="MerR-type_HTH_dom"/>
</dbReference>
<organism evidence="4 5">
    <name type="scientific">Nocardioides kongjuensis</name>
    <dbReference type="NCBI Taxonomy" id="349522"/>
    <lineage>
        <taxon>Bacteria</taxon>
        <taxon>Bacillati</taxon>
        <taxon>Actinomycetota</taxon>
        <taxon>Actinomycetes</taxon>
        <taxon>Propionibacteriales</taxon>
        <taxon>Nocardioidaceae</taxon>
        <taxon>Nocardioides</taxon>
    </lineage>
</organism>
<dbReference type="AlphaFoldDB" id="A0A852RQT0"/>
<evidence type="ECO:0000313" key="4">
    <source>
        <dbReference type="EMBL" id="NYD31606.1"/>
    </source>
</evidence>
<dbReference type="Proteomes" id="UP000582231">
    <property type="component" value="Unassembled WGS sequence"/>
</dbReference>
<accession>A0A852RQT0</accession>
<comment type="caution">
    <text evidence="4">The sequence shown here is derived from an EMBL/GenBank/DDBJ whole genome shotgun (WGS) entry which is preliminary data.</text>
</comment>
<dbReference type="InterPro" id="IPR047057">
    <property type="entry name" value="MerR_fam"/>
</dbReference>
<evidence type="ECO:0000256" key="1">
    <source>
        <dbReference type="ARBA" id="ARBA00023125"/>
    </source>
</evidence>
<feature type="domain" description="HTH merR-type" evidence="3">
    <location>
        <begin position="27"/>
        <end position="97"/>
    </location>
</feature>
<gene>
    <name evidence="4" type="ORF">BJ958_003152</name>
</gene>
<sequence length="302" mass="32640">MSMDQDLGAAQPPAGSGVADEAGGDDELTIGDLARRAGVSTAVLRMWESRHGFPEARRLASGHRRYSEADVDLVRQVLRRKAAGIRLEVAIAEAAASAAPTSPSIFAELRRRHPTLAVHRLRKSTLIALSWAIEDECCAVADRPVLFGAFQRGRFYEASAGRWAELTRVARSAVVFADEWDPGSRAERGPVRVDLAPDAPMRREWAVVCDALDSTACLSAWELPGQAGVPDRERVFETVWTVDPVAVRDAARVAARVAAEAGLADATPLLYELAEPPAPRVTTPVAVTALFNRVVAYVDRLV</sequence>
<dbReference type="SUPFAM" id="SSF46955">
    <property type="entry name" value="Putative DNA-binding domain"/>
    <property type="match status" value="1"/>
</dbReference>
<protein>
    <submittedName>
        <fullName evidence="4">DICT domain-containing protein</fullName>
    </submittedName>
</protein>
<dbReference type="RefSeq" id="WP_179727893.1">
    <property type="nucleotide sequence ID" value="NZ_BAABEF010000001.1"/>
</dbReference>
<dbReference type="InterPro" id="IPR019278">
    <property type="entry name" value="DICT_dom"/>
</dbReference>